<accession>A0A1A8HGE6</accession>
<dbReference type="AlphaFoldDB" id="A0A1A8HGE6"/>
<sequence>KTCIMLFYIFQSNDRHNISSDITTGTDEMSIFYFCDSLLKNGNKMLRLMKPCLHPHEVPHSAQLQTQRLEIHACCRDTHTNQTNYCPSPSL</sequence>
<reference evidence="1" key="2">
    <citation type="submission" date="2016-06" db="EMBL/GenBank/DDBJ databases">
        <title>The genome of a short-lived fish provides insights into sex chromosome evolution and the genetic control of aging.</title>
        <authorList>
            <person name="Reichwald K."/>
            <person name="Felder M."/>
            <person name="Petzold A."/>
            <person name="Koch P."/>
            <person name="Groth M."/>
            <person name="Platzer M."/>
        </authorList>
    </citation>
    <scope>NUCLEOTIDE SEQUENCE</scope>
    <source>
        <tissue evidence="1">Brain</tissue>
    </source>
</reference>
<name>A0A1A8HGE6_9TELE</name>
<reference evidence="1" key="1">
    <citation type="submission" date="2016-05" db="EMBL/GenBank/DDBJ databases">
        <authorList>
            <person name="Lavstsen T."/>
            <person name="Jespersen J.S."/>
        </authorList>
    </citation>
    <scope>NUCLEOTIDE SEQUENCE</scope>
    <source>
        <tissue evidence="1">Brain</tissue>
    </source>
</reference>
<feature type="non-terminal residue" evidence="1">
    <location>
        <position position="1"/>
    </location>
</feature>
<feature type="non-terminal residue" evidence="1">
    <location>
        <position position="91"/>
    </location>
</feature>
<gene>
    <name evidence="1" type="primary">NSDHL</name>
</gene>
<evidence type="ECO:0000313" key="1">
    <source>
        <dbReference type="EMBL" id="SBQ83290.1"/>
    </source>
</evidence>
<dbReference type="EMBL" id="HAEC01015069">
    <property type="protein sequence ID" value="SBQ83290.1"/>
    <property type="molecule type" value="Transcribed_RNA"/>
</dbReference>
<protein>
    <submittedName>
        <fullName evidence="1">NAD(P) dependent steroid dehydrogenase-like</fullName>
    </submittedName>
</protein>
<proteinExistence type="predicted"/>
<organism evidence="1">
    <name type="scientific">Nothobranchius korthausae</name>
    <dbReference type="NCBI Taxonomy" id="1143690"/>
    <lineage>
        <taxon>Eukaryota</taxon>
        <taxon>Metazoa</taxon>
        <taxon>Chordata</taxon>
        <taxon>Craniata</taxon>
        <taxon>Vertebrata</taxon>
        <taxon>Euteleostomi</taxon>
        <taxon>Actinopterygii</taxon>
        <taxon>Neopterygii</taxon>
        <taxon>Teleostei</taxon>
        <taxon>Neoteleostei</taxon>
        <taxon>Acanthomorphata</taxon>
        <taxon>Ovalentaria</taxon>
        <taxon>Atherinomorphae</taxon>
        <taxon>Cyprinodontiformes</taxon>
        <taxon>Nothobranchiidae</taxon>
        <taxon>Nothobranchius</taxon>
    </lineage>
</organism>